<proteinExistence type="predicted"/>
<comment type="caution">
    <text evidence="1">The sequence shown here is derived from an EMBL/GenBank/DDBJ whole genome shotgun (WGS) entry which is preliminary data.</text>
</comment>
<name>A0ACA9MAB3_9GLOM</name>
<organism evidence="1 2">
    <name type="scientific">Racocetra persica</name>
    <dbReference type="NCBI Taxonomy" id="160502"/>
    <lineage>
        <taxon>Eukaryota</taxon>
        <taxon>Fungi</taxon>
        <taxon>Fungi incertae sedis</taxon>
        <taxon>Mucoromycota</taxon>
        <taxon>Glomeromycotina</taxon>
        <taxon>Glomeromycetes</taxon>
        <taxon>Diversisporales</taxon>
        <taxon>Gigasporaceae</taxon>
        <taxon>Racocetra</taxon>
    </lineage>
</organism>
<dbReference type="EMBL" id="CAJVQC010006895">
    <property type="protein sequence ID" value="CAG8572809.1"/>
    <property type="molecule type" value="Genomic_DNA"/>
</dbReference>
<feature type="non-terminal residue" evidence="1">
    <location>
        <position position="1"/>
    </location>
</feature>
<protein>
    <submittedName>
        <fullName evidence="1">20686_t:CDS:1</fullName>
    </submittedName>
</protein>
<evidence type="ECO:0000313" key="2">
    <source>
        <dbReference type="Proteomes" id="UP000789920"/>
    </source>
</evidence>
<reference evidence="1" key="1">
    <citation type="submission" date="2021-06" db="EMBL/GenBank/DDBJ databases">
        <authorList>
            <person name="Kallberg Y."/>
            <person name="Tangrot J."/>
            <person name="Rosling A."/>
        </authorList>
    </citation>
    <scope>NUCLEOTIDE SEQUENCE</scope>
    <source>
        <strain evidence="1">MA461A</strain>
    </source>
</reference>
<evidence type="ECO:0000313" key="1">
    <source>
        <dbReference type="EMBL" id="CAG8572809.1"/>
    </source>
</evidence>
<accession>A0ACA9MAB3</accession>
<keyword evidence="2" id="KW-1185">Reference proteome</keyword>
<dbReference type="Proteomes" id="UP000789920">
    <property type="component" value="Unassembled WGS sequence"/>
</dbReference>
<gene>
    <name evidence="1" type="ORF">RPERSI_LOCUS4826</name>
</gene>
<sequence length="215" mass="24746">FISFDSSESNNLDDNTSCSLSEFSNNKAIENDSVTNILENANEKSFRKNSTANTLETLHNSNNIANAANLIIISKVESILYNSKEKDIESIELELDALAVIYAMKYKEDNKVFSDHLTLHSLISNKVQTLFGIVERYERCYWLETWQLIELLHVIQYLAMILIKSELTANFLMSSTYEDYNNFLKSFLNNKNIFYKKPKFEASVIQKIIDLGIII</sequence>